<evidence type="ECO:0000313" key="1">
    <source>
        <dbReference type="EMBL" id="EER05595.1"/>
    </source>
</evidence>
<sequence>MDLFQRFDRRAEGFNLQILGILEKHSGGILDLRSTLDLLRANELTVSAIICPSELQTLLEGTKLVVGTKALSSYKNVIKSLC</sequence>
<dbReference type="InParanoid" id="C5LCB2"/>
<proteinExistence type="predicted"/>
<dbReference type="AlphaFoldDB" id="C5LCB2"/>
<gene>
    <name evidence="1" type="ORF">Pmar_PMAR011626</name>
</gene>
<name>C5LCB2_PERM5</name>
<dbReference type="GeneID" id="9042345"/>
<protein>
    <submittedName>
        <fullName evidence="1">Uncharacterized protein</fullName>
    </submittedName>
</protein>
<accession>C5LCB2</accession>
<keyword evidence="2" id="KW-1185">Reference proteome</keyword>
<organism evidence="2">
    <name type="scientific">Perkinsus marinus (strain ATCC 50983 / TXsc)</name>
    <dbReference type="NCBI Taxonomy" id="423536"/>
    <lineage>
        <taxon>Eukaryota</taxon>
        <taxon>Sar</taxon>
        <taxon>Alveolata</taxon>
        <taxon>Perkinsozoa</taxon>
        <taxon>Perkinsea</taxon>
        <taxon>Perkinsida</taxon>
        <taxon>Perkinsidae</taxon>
        <taxon>Perkinsus</taxon>
    </lineage>
</organism>
<dbReference type="Proteomes" id="UP000007800">
    <property type="component" value="Unassembled WGS sequence"/>
</dbReference>
<dbReference type="RefSeq" id="XP_002773779.1">
    <property type="nucleotide sequence ID" value="XM_002773733.1"/>
</dbReference>
<dbReference type="EMBL" id="GG680918">
    <property type="protein sequence ID" value="EER05595.1"/>
    <property type="molecule type" value="Genomic_DNA"/>
</dbReference>
<evidence type="ECO:0000313" key="2">
    <source>
        <dbReference type="Proteomes" id="UP000007800"/>
    </source>
</evidence>
<reference evidence="1 2" key="1">
    <citation type="submission" date="2008-07" db="EMBL/GenBank/DDBJ databases">
        <authorList>
            <person name="El-Sayed N."/>
            <person name="Caler E."/>
            <person name="Inman J."/>
            <person name="Amedeo P."/>
            <person name="Hass B."/>
            <person name="Wortman J."/>
        </authorList>
    </citation>
    <scope>NUCLEOTIDE SEQUENCE [LARGE SCALE GENOMIC DNA]</scope>
    <source>
        <strain evidence="2">ATCC 50983 / TXsc</strain>
    </source>
</reference>